<dbReference type="RefSeq" id="WP_272738316.1">
    <property type="nucleotide sequence ID" value="NZ_CP116942.1"/>
</dbReference>
<dbReference type="InterPro" id="IPR015943">
    <property type="entry name" value="WD40/YVTN_repeat-like_dom_sf"/>
</dbReference>
<evidence type="ECO:0000313" key="3">
    <source>
        <dbReference type="EMBL" id="WCO68801.1"/>
    </source>
</evidence>
<dbReference type="InterPro" id="IPR011045">
    <property type="entry name" value="N2O_reductase_N"/>
</dbReference>
<feature type="chain" id="PRO_5042167928" description="YncE family protein" evidence="2">
    <location>
        <begin position="23"/>
        <end position="337"/>
    </location>
</feature>
<organism evidence="3 4">
    <name type="scientific">Iamia majanohamensis</name>
    <dbReference type="NCBI Taxonomy" id="467976"/>
    <lineage>
        <taxon>Bacteria</taxon>
        <taxon>Bacillati</taxon>
        <taxon>Actinomycetota</taxon>
        <taxon>Acidimicrobiia</taxon>
        <taxon>Acidimicrobiales</taxon>
        <taxon>Iamiaceae</taxon>
        <taxon>Iamia</taxon>
    </lineage>
</organism>
<name>A0AAE9YIU8_9ACTN</name>
<dbReference type="EMBL" id="CP116942">
    <property type="protein sequence ID" value="WCO68801.1"/>
    <property type="molecule type" value="Genomic_DNA"/>
</dbReference>
<accession>A0AAE9YIU8</accession>
<keyword evidence="4" id="KW-1185">Reference proteome</keyword>
<feature type="region of interest" description="Disordered" evidence="1">
    <location>
        <begin position="24"/>
        <end position="52"/>
    </location>
</feature>
<dbReference type="SUPFAM" id="SSF50974">
    <property type="entry name" value="Nitrous oxide reductase, N-terminal domain"/>
    <property type="match status" value="1"/>
</dbReference>
<dbReference type="AlphaFoldDB" id="A0AAE9YIU8"/>
<dbReference type="Gene3D" id="2.130.10.10">
    <property type="entry name" value="YVTN repeat-like/Quinoprotein amine dehydrogenase"/>
    <property type="match status" value="2"/>
</dbReference>
<proteinExistence type="predicted"/>
<protein>
    <recommendedName>
        <fullName evidence="5">YncE family protein</fullName>
    </recommendedName>
</protein>
<dbReference type="Proteomes" id="UP001216390">
    <property type="component" value="Chromosome"/>
</dbReference>
<evidence type="ECO:0008006" key="5">
    <source>
        <dbReference type="Google" id="ProtNLM"/>
    </source>
</evidence>
<dbReference type="PROSITE" id="PS51257">
    <property type="entry name" value="PROKAR_LIPOPROTEIN"/>
    <property type="match status" value="1"/>
</dbReference>
<gene>
    <name evidence="3" type="ORF">PO878_08690</name>
</gene>
<dbReference type="KEGG" id="ima:PO878_08690"/>
<dbReference type="InterPro" id="IPR051200">
    <property type="entry name" value="Host-pathogen_enzymatic-act"/>
</dbReference>
<dbReference type="PANTHER" id="PTHR47197:SF3">
    <property type="entry name" value="DIHYDRO-HEME D1 DEHYDROGENASE"/>
    <property type="match status" value="1"/>
</dbReference>
<evidence type="ECO:0000313" key="4">
    <source>
        <dbReference type="Proteomes" id="UP001216390"/>
    </source>
</evidence>
<dbReference type="PANTHER" id="PTHR47197">
    <property type="entry name" value="PROTEIN NIRF"/>
    <property type="match status" value="1"/>
</dbReference>
<sequence>MPRPTRLLVVALALVLLAAACGDDGGSDDATTTEPLGAAEPAESPVPEVAPAGEVRDLAPQPEGMVYDDETDILAVAVRNATELVLIQGETGEELRRVALPGHARHLRLAGPGGPVLVPAEDSNTLVTVALPGGETTQTEVGEYPHDADAVASGRILVGDEFSGTLSVVDDGDVVHTFDDRDQPGGVVAARDDVAGVVDVGDFTVSTYDVAAEERVDTVPGGEGPTHLVATTDGRLVVADTRGDAIRVFSTDPLEEVATLPLEGTPYGIAYDPEADVVWVTLTATNELVGLDVSGEEPVEVDRIPTVQQANTVAVDPGTGRLWTTSRETGELQTIDP</sequence>
<evidence type="ECO:0000256" key="1">
    <source>
        <dbReference type="SAM" id="MobiDB-lite"/>
    </source>
</evidence>
<reference evidence="3" key="1">
    <citation type="submission" date="2023-01" db="EMBL/GenBank/DDBJ databases">
        <title>The diversity of Class Acidimicrobiia in South China Sea sediment environments and the proposal of Iamia marina sp. nov., a novel species of the genus Iamia.</title>
        <authorList>
            <person name="He Y."/>
            <person name="Tian X."/>
        </authorList>
    </citation>
    <scope>NUCLEOTIDE SEQUENCE</scope>
    <source>
        <strain evidence="3">DSM 19957</strain>
    </source>
</reference>
<feature type="signal peptide" evidence="2">
    <location>
        <begin position="1"/>
        <end position="22"/>
    </location>
</feature>
<evidence type="ECO:0000256" key="2">
    <source>
        <dbReference type="SAM" id="SignalP"/>
    </source>
</evidence>
<keyword evidence="2" id="KW-0732">Signal</keyword>